<dbReference type="SFLD" id="SFLDG00358">
    <property type="entry name" value="Main_(cytGST)"/>
    <property type="match status" value="1"/>
</dbReference>
<gene>
    <name evidence="3" type="ORF">sS8_5128</name>
</gene>
<protein>
    <submittedName>
        <fullName evidence="3">Glutathione S-transferase protein</fullName>
    </submittedName>
</protein>
<dbReference type="InterPro" id="IPR004045">
    <property type="entry name" value="Glutathione_S-Trfase_N"/>
</dbReference>
<dbReference type="PROSITE" id="PS50404">
    <property type="entry name" value="GST_NTER"/>
    <property type="match status" value="1"/>
</dbReference>
<dbReference type="GO" id="GO:0016740">
    <property type="term" value="F:transferase activity"/>
    <property type="evidence" value="ECO:0007669"/>
    <property type="project" value="UniProtKB-KW"/>
</dbReference>
<proteinExistence type="predicted"/>
<evidence type="ECO:0000313" key="4">
    <source>
        <dbReference type="Proteomes" id="UP000266313"/>
    </source>
</evidence>
<dbReference type="InterPro" id="IPR040079">
    <property type="entry name" value="Glutathione_S-Trfase"/>
</dbReference>
<dbReference type="Gene3D" id="1.20.1050.10">
    <property type="match status" value="1"/>
</dbReference>
<evidence type="ECO:0000313" key="3">
    <source>
        <dbReference type="EMBL" id="BBA37050.1"/>
    </source>
</evidence>
<sequence>MPTLYVAPGACSFGAHVVLKELGISHDLAVVPLRTPGSPIFEVNPLGRVPTLKLDSGEVLTENGAILPFLGDLKPEAGLFAPAGSLERARIQEWIGFLNSDLHRAFRPVNRPELFHPDASTHEAIRAKGLEQLIALLEFVDEKLDGKTWAVGERFTIADAYLGVFWSWLKRSRPELLARLPNLSAFGNRFDARPSVQAALAAEQAPSERQAAA</sequence>
<keyword evidence="4" id="KW-1185">Reference proteome</keyword>
<dbReference type="RefSeq" id="WP_119632105.1">
    <property type="nucleotide sequence ID" value="NZ_AP017928.1"/>
</dbReference>
<dbReference type="SUPFAM" id="SSF47616">
    <property type="entry name" value="GST C-terminal domain-like"/>
    <property type="match status" value="1"/>
</dbReference>
<dbReference type="Pfam" id="PF13409">
    <property type="entry name" value="GST_N_2"/>
    <property type="match status" value="1"/>
</dbReference>
<dbReference type="InterPro" id="IPR010987">
    <property type="entry name" value="Glutathione-S-Trfase_C-like"/>
</dbReference>
<evidence type="ECO:0000259" key="1">
    <source>
        <dbReference type="PROSITE" id="PS50404"/>
    </source>
</evidence>
<dbReference type="InterPro" id="IPR036282">
    <property type="entry name" value="Glutathione-S-Trfase_C_sf"/>
</dbReference>
<dbReference type="OrthoDB" id="8772754at2"/>
<dbReference type="SFLD" id="SFLDG01150">
    <property type="entry name" value="Main.1:_Beta-like"/>
    <property type="match status" value="1"/>
</dbReference>
<dbReference type="Gene3D" id="3.40.30.10">
    <property type="entry name" value="Glutaredoxin"/>
    <property type="match status" value="1"/>
</dbReference>
<dbReference type="SFLD" id="SFLDS00019">
    <property type="entry name" value="Glutathione_Transferase_(cytos"/>
    <property type="match status" value="1"/>
</dbReference>
<dbReference type="PROSITE" id="PS50405">
    <property type="entry name" value="GST_CTER"/>
    <property type="match status" value="1"/>
</dbReference>
<dbReference type="PANTHER" id="PTHR44051:SF8">
    <property type="entry name" value="GLUTATHIONE S-TRANSFERASE GSTA"/>
    <property type="match status" value="1"/>
</dbReference>
<dbReference type="Proteomes" id="UP000266313">
    <property type="component" value="Chromosome"/>
</dbReference>
<evidence type="ECO:0000259" key="2">
    <source>
        <dbReference type="PROSITE" id="PS50405"/>
    </source>
</evidence>
<dbReference type="SUPFAM" id="SSF52833">
    <property type="entry name" value="Thioredoxin-like"/>
    <property type="match status" value="1"/>
</dbReference>
<keyword evidence="3" id="KW-0808">Transferase</keyword>
<dbReference type="EMBL" id="AP017928">
    <property type="protein sequence ID" value="BBA37050.1"/>
    <property type="molecule type" value="Genomic_DNA"/>
</dbReference>
<reference evidence="3 4" key="1">
    <citation type="submission" date="2016-12" db="EMBL/GenBank/DDBJ databases">
        <title>Genome sequencing of Methylocaldum marinum.</title>
        <authorList>
            <person name="Takeuchi M."/>
            <person name="Kamagata Y."/>
            <person name="Hiraoka S."/>
            <person name="Oshima K."/>
            <person name="Hattori M."/>
            <person name="Iwasaki W."/>
        </authorList>
    </citation>
    <scope>NUCLEOTIDE SEQUENCE [LARGE SCALE GENOMIC DNA]</scope>
    <source>
        <strain evidence="3 4">S8</strain>
    </source>
</reference>
<dbReference type="Pfam" id="PF00043">
    <property type="entry name" value="GST_C"/>
    <property type="match status" value="1"/>
</dbReference>
<dbReference type="PANTHER" id="PTHR44051">
    <property type="entry name" value="GLUTATHIONE S-TRANSFERASE-RELATED"/>
    <property type="match status" value="1"/>
</dbReference>
<dbReference type="AlphaFoldDB" id="A0A250KZJ5"/>
<name>A0A250KZJ5_9GAMM</name>
<dbReference type="KEGG" id="mmai:sS8_5128"/>
<feature type="domain" description="GST C-terminal" evidence="2">
    <location>
        <begin position="84"/>
        <end position="213"/>
    </location>
</feature>
<feature type="domain" description="GST N-terminal" evidence="1">
    <location>
        <begin position="1"/>
        <end position="78"/>
    </location>
</feature>
<dbReference type="CDD" id="cd03057">
    <property type="entry name" value="GST_N_Beta"/>
    <property type="match status" value="1"/>
</dbReference>
<dbReference type="CDD" id="cd03188">
    <property type="entry name" value="GST_C_Beta"/>
    <property type="match status" value="1"/>
</dbReference>
<dbReference type="InterPro" id="IPR004046">
    <property type="entry name" value="GST_C"/>
</dbReference>
<dbReference type="InterPro" id="IPR036249">
    <property type="entry name" value="Thioredoxin-like_sf"/>
</dbReference>
<organism evidence="3 4">
    <name type="scientific">Methylocaldum marinum</name>
    <dbReference type="NCBI Taxonomy" id="1432792"/>
    <lineage>
        <taxon>Bacteria</taxon>
        <taxon>Pseudomonadati</taxon>
        <taxon>Pseudomonadota</taxon>
        <taxon>Gammaproteobacteria</taxon>
        <taxon>Methylococcales</taxon>
        <taxon>Methylococcaceae</taxon>
        <taxon>Methylocaldum</taxon>
    </lineage>
</organism>
<accession>A0A250KZJ5</accession>